<dbReference type="Gene3D" id="1.10.1400.10">
    <property type="match status" value="1"/>
</dbReference>
<evidence type="ECO:0000313" key="6">
    <source>
        <dbReference type="EMBL" id="PWR12467.1"/>
    </source>
</evidence>
<organism evidence="6 7">
    <name type="scientific">Micromonospora acroterricola</name>
    <dbReference type="NCBI Taxonomy" id="2202421"/>
    <lineage>
        <taxon>Bacteria</taxon>
        <taxon>Bacillati</taxon>
        <taxon>Actinomycetota</taxon>
        <taxon>Actinomycetes</taxon>
        <taxon>Micromonosporales</taxon>
        <taxon>Micromonosporaceae</taxon>
        <taxon>Micromonospora</taxon>
    </lineage>
</organism>
<comment type="caution">
    <text evidence="6">The sequence shown here is derived from an EMBL/GenBank/DDBJ whole genome shotgun (WGS) entry which is preliminary data.</text>
</comment>
<dbReference type="Gene3D" id="3.60.20.10">
    <property type="entry name" value="Glutamine Phosphoribosylpyrophosphate, subunit 1, domain 1"/>
    <property type="match status" value="1"/>
</dbReference>
<gene>
    <name evidence="6" type="ORF">DKT68_03130</name>
</gene>
<dbReference type="CDD" id="cd01936">
    <property type="entry name" value="Ntn_CA"/>
    <property type="match status" value="1"/>
</dbReference>
<dbReference type="SUPFAM" id="SSF56235">
    <property type="entry name" value="N-terminal nucleophile aminohydrolases (Ntn hydrolases)"/>
    <property type="match status" value="1"/>
</dbReference>
<dbReference type="PANTHER" id="PTHR34218:SF3">
    <property type="entry name" value="ACYL-HOMOSERINE LACTONE ACYLASE PVDQ"/>
    <property type="match status" value="1"/>
</dbReference>
<evidence type="ECO:0000256" key="2">
    <source>
        <dbReference type="ARBA" id="ARBA00022729"/>
    </source>
</evidence>
<name>A0A317DCV0_9ACTN</name>
<dbReference type="InterPro" id="IPR023343">
    <property type="entry name" value="Penicillin_amidase_dom1"/>
</dbReference>
<dbReference type="InterPro" id="IPR029055">
    <property type="entry name" value="Ntn_hydrolases_N"/>
</dbReference>
<evidence type="ECO:0000256" key="1">
    <source>
        <dbReference type="ARBA" id="ARBA00006586"/>
    </source>
</evidence>
<protein>
    <submittedName>
        <fullName evidence="6">Acylase</fullName>
    </submittedName>
</protein>
<dbReference type="Gene3D" id="1.10.439.10">
    <property type="entry name" value="Penicillin Amidohydrolase, domain 1"/>
    <property type="match status" value="1"/>
</dbReference>
<sequence>MPINVNVPRAAASGGRRGEDAVSPSTRLGTAGVVLGLIMAGLSVPPAGAHQRDRGYSAEIRRASYGVPHITATNYANLGFGVGYVQAEDNLCVIAEKVVTVNGERSRYFGATGPTDANVRSDLFFRKAVDDRTVERLLDGRRDGVHSPSNDVRDQIRGFVAGYNSYLRRTGAARLTDPACRARPWVRPLTELDIWRTTWASMVRAGSRAVLDGIVAAAPPTATGPAAVQDAPGAAAVLASRDGAPAGVGSNAYGLGEAATANRGGMVLANPHFPWDGAERFYRMHLKVPGRYDVEGAALIGDPIVEIGHNRTLAWSHTVSTARRFVWHRLALVPGDPTSYYVDGQPRKMTTRTVTVRVPGPNGGTVPVSRTFHDTHFGPVVVVPGTFDWTAGAAYAITDINATNNRAFDGWLQMGRAETVRDLKRVLDRYQFLPWVNVIAADARGEALYADHSVVPRVTDALAAACIPAPFQPLYASSGQAVLDGSRSACALGADPDAAVPGILGPANLPVRFRADYVTNSNDSYWLANPQAPLEGYARILGDERTPRSLRTRLGLDQVQQRLAGTDGLPGRGFTADRLWRTVFGNRVYGGELVRDDLVALCTAHPTGTASNGATVDLRAACTTLARWDLRADLDSRGAHLFTEFALANGLRFADPFAVTDPVRTPRRLDTANPGVLTALADAVQRLAGIPLDARLGDVQTEPRGERRIPIHGGRAEAGIFNMIVNNRVPGVGYPKVVHGSSFVMAVELGPHGPSGRQILTYSQSTNPNSPWYGDQTALYSGKGWDTIKYTEAQIKADPNLRTYRVVEGRHH</sequence>
<dbReference type="OrthoDB" id="4759017at2"/>
<evidence type="ECO:0000313" key="7">
    <source>
        <dbReference type="Proteomes" id="UP000245410"/>
    </source>
</evidence>
<keyword evidence="2" id="KW-0732">Signal</keyword>
<keyword evidence="3" id="KW-0378">Hydrolase</keyword>
<dbReference type="Pfam" id="PF01804">
    <property type="entry name" value="Penicil_amidase"/>
    <property type="match status" value="1"/>
</dbReference>
<dbReference type="InterPro" id="IPR043147">
    <property type="entry name" value="Penicillin_amidase_A-knob"/>
</dbReference>
<dbReference type="Proteomes" id="UP000245410">
    <property type="component" value="Unassembled WGS sequence"/>
</dbReference>
<evidence type="ECO:0000256" key="4">
    <source>
        <dbReference type="ARBA" id="ARBA00023145"/>
    </source>
</evidence>
<dbReference type="Gene3D" id="2.30.120.10">
    <property type="match status" value="1"/>
</dbReference>
<dbReference type="PANTHER" id="PTHR34218">
    <property type="entry name" value="PEPTIDASE S45 PENICILLIN AMIDASE"/>
    <property type="match status" value="1"/>
</dbReference>
<comment type="similarity">
    <text evidence="1">Belongs to the peptidase S45 family.</text>
</comment>
<dbReference type="AlphaFoldDB" id="A0A317DCV0"/>
<keyword evidence="7" id="KW-1185">Reference proteome</keyword>
<reference evidence="6 7" key="1">
    <citation type="submission" date="2018-05" db="EMBL/GenBank/DDBJ databases">
        <title>Micromonospora atacamensis sp. nov., a novel actinobacteria isolated from high altitude Atacama Desert soil.</title>
        <authorList>
            <person name="Carro L."/>
            <person name="Golinska P."/>
            <person name="Klenk H.-P."/>
            <person name="Goodfellow M."/>
        </authorList>
    </citation>
    <scope>NUCLEOTIDE SEQUENCE [LARGE SCALE GENOMIC DNA]</scope>
    <source>
        <strain evidence="6 7">5R2A7</strain>
    </source>
</reference>
<evidence type="ECO:0000256" key="5">
    <source>
        <dbReference type="SAM" id="MobiDB-lite"/>
    </source>
</evidence>
<proteinExistence type="inferred from homology"/>
<feature type="region of interest" description="Disordered" evidence="5">
    <location>
        <begin position="1"/>
        <end position="24"/>
    </location>
</feature>
<dbReference type="InterPro" id="IPR043146">
    <property type="entry name" value="Penicillin_amidase_N_B-knob"/>
</dbReference>
<evidence type="ECO:0000256" key="3">
    <source>
        <dbReference type="ARBA" id="ARBA00022801"/>
    </source>
</evidence>
<dbReference type="GO" id="GO:0016811">
    <property type="term" value="F:hydrolase activity, acting on carbon-nitrogen (but not peptide) bonds, in linear amides"/>
    <property type="evidence" value="ECO:0007669"/>
    <property type="project" value="InterPro"/>
</dbReference>
<dbReference type="GO" id="GO:0017000">
    <property type="term" value="P:antibiotic biosynthetic process"/>
    <property type="evidence" value="ECO:0007669"/>
    <property type="project" value="InterPro"/>
</dbReference>
<accession>A0A317DCV0</accession>
<keyword evidence="4" id="KW-0865">Zymogen</keyword>
<dbReference type="InterPro" id="IPR002692">
    <property type="entry name" value="S45"/>
</dbReference>
<dbReference type="EMBL" id="QGKR01000103">
    <property type="protein sequence ID" value="PWR12467.1"/>
    <property type="molecule type" value="Genomic_DNA"/>
</dbReference>